<dbReference type="InterPro" id="IPR050155">
    <property type="entry name" value="HAD-like_hydrolase_sf"/>
</dbReference>
<keyword evidence="6" id="KW-0378">Hydrolase</keyword>
<organism evidence="6 7">
    <name type="scientific">Coprothermobacter proteolyticus (strain ATCC 35245 / DSM 5265 / OCM 4 / BT)</name>
    <dbReference type="NCBI Taxonomy" id="309798"/>
    <lineage>
        <taxon>Bacteria</taxon>
        <taxon>Pseudomonadati</taxon>
        <taxon>Coprothermobacterota</taxon>
        <taxon>Coprothermobacteria</taxon>
        <taxon>Coprothermobacterales</taxon>
        <taxon>Coprothermobacteraceae</taxon>
        <taxon>Coprothermobacter</taxon>
    </lineage>
</organism>
<keyword evidence="7" id="KW-1185">Reference proteome</keyword>
<dbReference type="eggNOG" id="COG0637">
    <property type="taxonomic scope" value="Bacteria"/>
</dbReference>
<dbReference type="Proteomes" id="UP000001732">
    <property type="component" value="Chromosome"/>
</dbReference>
<dbReference type="PANTHER" id="PTHR43434:SF1">
    <property type="entry name" value="PHOSPHOGLYCOLATE PHOSPHATASE"/>
    <property type="match status" value="1"/>
</dbReference>
<comment type="similarity">
    <text evidence="3">Belongs to the HAD-like hydrolase superfamily. CbbY/CbbZ/Gph/YieH family.</text>
</comment>
<protein>
    <recommendedName>
        <fullName evidence="4">phosphoglycolate phosphatase</fullName>
        <ecNumber evidence="4">3.1.3.18</ecNumber>
    </recommendedName>
</protein>
<evidence type="ECO:0000256" key="4">
    <source>
        <dbReference type="ARBA" id="ARBA00013078"/>
    </source>
</evidence>
<name>B5YA29_COPPD</name>
<dbReference type="EC" id="3.1.3.18" evidence="4"/>
<keyword evidence="5" id="KW-0812">Transmembrane</keyword>
<accession>B5YA29</accession>
<dbReference type="GO" id="GO:0006281">
    <property type="term" value="P:DNA repair"/>
    <property type="evidence" value="ECO:0007669"/>
    <property type="project" value="TreeGrafter"/>
</dbReference>
<dbReference type="InterPro" id="IPR023214">
    <property type="entry name" value="HAD_sf"/>
</dbReference>
<evidence type="ECO:0000313" key="6">
    <source>
        <dbReference type="EMBL" id="ACI17367.1"/>
    </source>
</evidence>
<evidence type="ECO:0000256" key="2">
    <source>
        <dbReference type="ARBA" id="ARBA00004818"/>
    </source>
</evidence>
<dbReference type="SFLD" id="SFLDS00003">
    <property type="entry name" value="Haloacid_Dehalogenase"/>
    <property type="match status" value="1"/>
</dbReference>
<sequence length="279" mass="30994">MVIRSPFLFIMFLRFSILSSMAFMYHMVSQFKSKINTMVTNSRKVKITCGNDEFVVKGVVFDKDGVLTGGFDLWKQIFSLYMKVASQKGLCVEKVAIDLFGVDEDPSIAPLSLCTMEEAKCLLAAAIWLMHKIDWATCRKLSQEIVEEAQRVISPEMVYSPLPGAKELFTLLSQHVPVAIATSDSRSNVEEMFKFWQVELPIIVSAEDVKRGKPFPDMLLKVSSLMGIPCEDLVVFGDSLGDVQMAHSAGAKAVAVGIRIPEADSWVQSLLEVSVEVLE</sequence>
<feature type="transmembrane region" description="Helical" evidence="5">
    <location>
        <begin position="6"/>
        <end position="28"/>
    </location>
</feature>
<keyword evidence="5" id="KW-1133">Transmembrane helix</keyword>
<dbReference type="AlphaFoldDB" id="B5YA29"/>
<dbReference type="PANTHER" id="PTHR43434">
    <property type="entry name" value="PHOSPHOGLYCOLATE PHOSPHATASE"/>
    <property type="match status" value="1"/>
</dbReference>
<dbReference type="Gene3D" id="3.40.50.1000">
    <property type="entry name" value="HAD superfamily/HAD-like"/>
    <property type="match status" value="1"/>
</dbReference>
<comment type="catalytic activity">
    <reaction evidence="1">
        <text>2-phosphoglycolate + H2O = glycolate + phosphate</text>
        <dbReference type="Rhea" id="RHEA:14369"/>
        <dbReference type="ChEBI" id="CHEBI:15377"/>
        <dbReference type="ChEBI" id="CHEBI:29805"/>
        <dbReference type="ChEBI" id="CHEBI:43474"/>
        <dbReference type="ChEBI" id="CHEBI:58033"/>
        <dbReference type="EC" id="3.1.3.18"/>
    </reaction>
</comment>
<reference evidence="6 7" key="2">
    <citation type="journal article" date="2014" name="Genome Announc.">
        <title>Complete Genome Sequence of Coprothermobacter proteolyticus DSM 5265.</title>
        <authorList>
            <person name="Alexiev A."/>
            <person name="Coil D.A."/>
            <person name="Badger J.H."/>
            <person name="Enticknap J."/>
            <person name="Ward N."/>
            <person name="Robb F.T."/>
            <person name="Eisen J.A."/>
        </authorList>
    </citation>
    <scope>NUCLEOTIDE SEQUENCE [LARGE SCALE GENOMIC DNA]</scope>
    <source>
        <strain evidence="7">ATCC 35245 / DSM 5265 / OCM 4 / BT</strain>
    </source>
</reference>
<dbReference type="GO" id="GO:0008967">
    <property type="term" value="F:phosphoglycolate phosphatase activity"/>
    <property type="evidence" value="ECO:0007669"/>
    <property type="project" value="UniProtKB-EC"/>
</dbReference>
<comment type="pathway">
    <text evidence="2">Organic acid metabolism; glycolate biosynthesis; glycolate from 2-phosphoglycolate: step 1/1.</text>
</comment>
<evidence type="ECO:0000256" key="3">
    <source>
        <dbReference type="ARBA" id="ARBA00006171"/>
    </source>
</evidence>
<reference evidence="7" key="1">
    <citation type="submission" date="2008-08" db="EMBL/GenBank/DDBJ databases">
        <title>The complete genome sequence of Coprothermobacter proteolyticus strain ATCC 5245 / DSM 5265 / BT.</title>
        <authorList>
            <person name="Dodson R.J."/>
            <person name="Durkin A.S."/>
            <person name="Wu M."/>
            <person name="Eisen J."/>
            <person name="Sutton G."/>
        </authorList>
    </citation>
    <scope>NUCLEOTIDE SEQUENCE [LARGE SCALE GENOMIC DNA]</scope>
    <source>
        <strain evidence="7">ATCC 35245 / DSM 5265 / OCM 4 / BT</strain>
    </source>
</reference>
<dbReference type="InterPro" id="IPR036412">
    <property type="entry name" value="HAD-like_sf"/>
</dbReference>
<dbReference type="EMBL" id="CP001145">
    <property type="protein sequence ID" value="ACI17367.1"/>
    <property type="molecule type" value="Genomic_DNA"/>
</dbReference>
<dbReference type="KEGG" id="cpo:COPRO5265_1325"/>
<dbReference type="SFLD" id="SFLDG01129">
    <property type="entry name" value="C1.5:_HAD__Beta-PGM__Phosphata"/>
    <property type="match status" value="1"/>
</dbReference>
<dbReference type="SUPFAM" id="SSF56784">
    <property type="entry name" value="HAD-like"/>
    <property type="match status" value="1"/>
</dbReference>
<dbReference type="STRING" id="309798.COPRO5265_1325"/>
<dbReference type="CDD" id="cd07505">
    <property type="entry name" value="HAD_BPGM-like"/>
    <property type="match status" value="1"/>
</dbReference>
<gene>
    <name evidence="6" type="ordered locus">COPRO5265_1325</name>
</gene>
<evidence type="ECO:0000256" key="5">
    <source>
        <dbReference type="SAM" id="Phobius"/>
    </source>
</evidence>
<proteinExistence type="inferred from homology"/>
<keyword evidence="5" id="KW-0472">Membrane</keyword>
<evidence type="ECO:0000256" key="1">
    <source>
        <dbReference type="ARBA" id="ARBA00000830"/>
    </source>
</evidence>
<evidence type="ECO:0000313" key="7">
    <source>
        <dbReference type="Proteomes" id="UP000001732"/>
    </source>
</evidence>
<dbReference type="Pfam" id="PF00702">
    <property type="entry name" value="Hydrolase"/>
    <property type="match status" value="1"/>
</dbReference>